<gene>
    <name evidence="2" type="ORF">COA07_16375</name>
</gene>
<feature type="domain" description="THIF-type NAD/FAD binding fold" evidence="1">
    <location>
        <begin position="34"/>
        <end position="160"/>
    </location>
</feature>
<name>A0A2A4I271_9SPHN</name>
<sequence length="256" mass="27610">MPAERVTAAIKDAASPFVYPDTASSRAGIEAVSRRLAGGTIAIIGLGGTGSVVLDLISKTPADRILLIDGDTAEQHNAFRWPGAMSMEDIAAGHTKVAYFAKIYGRMHRGIEAYPVHLTPETMSLLDDTDFVFVCVDNVAARAFIVPTLEALGLPYIDCGLGLSLVDDRLMGLIRVTTSTPAMRDHVHAGDRIPLRGDVDDALYRSNIQVADLNMLAATLAVIQYKQLRGFYSDTEAEYHAVYSTDGNIILNADRA</sequence>
<comment type="caution">
    <text evidence="2">The sequence shown here is derived from an EMBL/GenBank/DDBJ whole genome shotgun (WGS) entry which is preliminary data.</text>
</comment>
<dbReference type="EMBL" id="NWVC01000013">
    <property type="protein sequence ID" value="PCG13087.1"/>
    <property type="molecule type" value="Genomic_DNA"/>
</dbReference>
<evidence type="ECO:0000313" key="2">
    <source>
        <dbReference type="EMBL" id="PCG13087.1"/>
    </source>
</evidence>
<proteinExistence type="predicted"/>
<dbReference type="InterPro" id="IPR035985">
    <property type="entry name" value="Ubiquitin-activating_enz"/>
</dbReference>
<dbReference type="AlphaFoldDB" id="A0A2A4I271"/>
<reference evidence="2 3" key="1">
    <citation type="submission" date="2017-09" db="EMBL/GenBank/DDBJ databases">
        <title>Sphingomonas adhaesiva DSM 7418, whole genome shotgun sequence.</title>
        <authorList>
            <person name="Feng G."/>
            <person name="Zhu H."/>
        </authorList>
    </citation>
    <scope>NUCLEOTIDE SEQUENCE [LARGE SCALE GENOMIC DNA]</scope>
    <source>
        <strain evidence="2 3">DSM 7418</strain>
    </source>
</reference>
<evidence type="ECO:0000313" key="3">
    <source>
        <dbReference type="Proteomes" id="UP000218323"/>
    </source>
</evidence>
<keyword evidence="3" id="KW-1185">Reference proteome</keyword>
<evidence type="ECO:0000259" key="1">
    <source>
        <dbReference type="Pfam" id="PF00899"/>
    </source>
</evidence>
<dbReference type="InterPro" id="IPR000594">
    <property type="entry name" value="ThiF_NAD_FAD-bd"/>
</dbReference>
<dbReference type="Pfam" id="PF00899">
    <property type="entry name" value="ThiF"/>
    <property type="match status" value="1"/>
</dbReference>
<accession>A0A2A4I271</accession>
<protein>
    <recommendedName>
        <fullName evidence="1">THIF-type NAD/FAD binding fold domain-containing protein</fullName>
    </recommendedName>
</protein>
<dbReference type="Gene3D" id="3.40.50.720">
    <property type="entry name" value="NAD(P)-binding Rossmann-like Domain"/>
    <property type="match status" value="1"/>
</dbReference>
<dbReference type="CDD" id="cd01483">
    <property type="entry name" value="E1_enzyme_family"/>
    <property type="match status" value="1"/>
</dbReference>
<dbReference type="RefSeq" id="WP_066710335.1">
    <property type="nucleotide sequence ID" value="NZ_NWVC01000013.1"/>
</dbReference>
<dbReference type="SUPFAM" id="SSF69572">
    <property type="entry name" value="Activating enzymes of the ubiquitin-like proteins"/>
    <property type="match status" value="1"/>
</dbReference>
<dbReference type="GO" id="GO:0008641">
    <property type="term" value="F:ubiquitin-like modifier activating enzyme activity"/>
    <property type="evidence" value="ECO:0007669"/>
    <property type="project" value="InterPro"/>
</dbReference>
<dbReference type="Proteomes" id="UP000218323">
    <property type="component" value="Unassembled WGS sequence"/>
</dbReference>
<organism evidence="2 3">
    <name type="scientific">Sphingomonas adhaesiva</name>
    <dbReference type="NCBI Taxonomy" id="28212"/>
    <lineage>
        <taxon>Bacteria</taxon>
        <taxon>Pseudomonadati</taxon>
        <taxon>Pseudomonadota</taxon>
        <taxon>Alphaproteobacteria</taxon>
        <taxon>Sphingomonadales</taxon>
        <taxon>Sphingomonadaceae</taxon>
        <taxon>Sphingomonas</taxon>
    </lineage>
</organism>